<dbReference type="PROSITE" id="PS51383">
    <property type="entry name" value="YJEF_C_3"/>
    <property type="match status" value="1"/>
</dbReference>
<accession>A0A1G9F443</accession>
<keyword evidence="6 17" id="KW-0547">Nucleotide-binding</keyword>
<feature type="binding site" evidence="17">
    <location>
        <position position="261"/>
    </location>
    <ligand>
        <name>(6S)-NADPHX</name>
        <dbReference type="ChEBI" id="CHEBI:64076"/>
    </ligand>
</feature>
<dbReference type="Proteomes" id="UP000198510">
    <property type="component" value="Unassembled WGS sequence"/>
</dbReference>
<dbReference type="GO" id="GO:0052855">
    <property type="term" value="F:ADP-dependent NAD(P)H-hydrate dehydratase activity"/>
    <property type="evidence" value="ECO:0007669"/>
    <property type="project" value="UniProtKB-UniRule"/>
</dbReference>
<evidence type="ECO:0000256" key="17">
    <source>
        <dbReference type="HAMAP-Rule" id="MF_01965"/>
    </source>
</evidence>
<dbReference type="PIRSF" id="PIRSF017184">
    <property type="entry name" value="Nnr"/>
    <property type="match status" value="1"/>
</dbReference>
<feature type="binding site" evidence="18">
    <location>
        <position position="58"/>
    </location>
    <ligand>
        <name>K(+)</name>
        <dbReference type="ChEBI" id="CHEBI:29103"/>
    </ligand>
</feature>
<name>A0A1G9F443_9BACT</name>
<dbReference type="SUPFAM" id="SSF64153">
    <property type="entry name" value="YjeF N-terminal domain-like"/>
    <property type="match status" value="1"/>
</dbReference>
<comment type="function">
    <text evidence="18">Catalyzes the epimerization of the S- and R-forms of NAD(P)HX, a damaged form of NAD(P)H that is a result of enzymatic or heat-dependent hydration. This is a prerequisite for the S-specific NAD(P)H-hydrate dehydratase to allow the repair of both epimers of NAD(P)HX.</text>
</comment>
<dbReference type="EC" id="5.1.99.6" evidence="19"/>
<evidence type="ECO:0000256" key="19">
    <source>
        <dbReference type="PIRNR" id="PIRNR017184"/>
    </source>
</evidence>
<comment type="similarity">
    <text evidence="17">Belongs to the NnrD/CARKD family.</text>
</comment>
<feature type="binding site" evidence="17">
    <location>
        <position position="440"/>
    </location>
    <ligand>
        <name>AMP</name>
        <dbReference type="ChEBI" id="CHEBI:456215"/>
    </ligand>
</feature>
<keyword evidence="11 18" id="KW-0413">Isomerase</keyword>
<keyword evidence="23" id="KW-1185">Reference proteome</keyword>
<dbReference type="PANTHER" id="PTHR12592:SF0">
    <property type="entry name" value="ATP-DEPENDENT (S)-NAD(P)H-HYDRATE DEHYDRATASE"/>
    <property type="match status" value="1"/>
</dbReference>
<dbReference type="GO" id="GO:0005524">
    <property type="term" value="F:ATP binding"/>
    <property type="evidence" value="ECO:0007669"/>
    <property type="project" value="UniProtKB-UniRule"/>
</dbReference>
<feature type="binding site" evidence="17">
    <location>
        <position position="441"/>
    </location>
    <ligand>
        <name>(6S)-NADPHX</name>
        <dbReference type="ChEBI" id="CHEBI:64076"/>
    </ligand>
</feature>
<feature type="domain" description="YjeF N-terminal" evidence="21">
    <location>
        <begin position="9"/>
        <end position="216"/>
    </location>
</feature>
<keyword evidence="12 17" id="KW-0456">Lyase</keyword>
<comment type="function">
    <text evidence="14 19">Bifunctional enzyme that catalyzes the epimerization of the S- and R-forms of NAD(P)HX and the dehydration of the S-form of NAD(P)HX at the expense of ADP, which is converted to AMP. This allows the repair of both epimers of NAD(P)HX, a damaged form of NAD(P)H that is a result of enzymatic or heat-dependent hydration.</text>
</comment>
<evidence type="ECO:0000256" key="11">
    <source>
        <dbReference type="ARBA" id="ARBA00023235"/>
    </source>
</evidence>
<feature type="domain" description="YjeF C-terminal" evidence="20">
    <location>
        <begin position="226"/>
        <end position="500"/>
    </location>
</feature>
<dbReference type="GO" id="GO:0046496">
    <property type="term" value="P:nicotinamide nucleotide metabolic process"/>
    <property type="evidence" value="ECO:0007669"/>
    <property type="project" value="UniProtKB-UniRule"/>
</dbReference>
<comment type="function">
    <text evidence="17">Catalyzes the dehydration of the S-form of NAD(P)HX at the expense of ADP, which is converted to AMP. Together with NAD(P)HX epimerase, which catalyzes the epimerization of the S- and R-forms, the enzyme allows the repair of both epimers of NAD(P)HX, a damaged form of NAD(P)H that is a result of enzymatic or heat-dependent hydration.</text>
</comment>
<keyword evidence="5 18" id="KW-0479">Metal-binding</keyword>
<gene>
    <name evidence="18" type="primary">nnrE</name>
    <name evidence="17" type="synonym">nnrD</name>
    <name evidence="22" type="ORF">SAMN05421823_103664</name>
</gene>
<evidence type="ECO:0000256" key="13">
    <source>
        <dbReference type="ARBA" id="ARBA00023268"/>
    </source>
</evidence>
<evidence type="ECO:0000256" key="18">
    <source>
        <dbReference type="HAMAP-Rule" id="MF_01966"/>
    </source>
</evidence>
<dbReference type="GO" id="GO:0110051">
    <property type="term" value="P:metabolite repair"/>
    <property type="evidence" value="ECO:0007669"/>
    <property type="project" value="TreeGrafter"/>
</dbReference>
<comment type="similarity">
    <text evidence="18">Belongs to the NnrE/AIBP family.</text>
</comment>
<evidence type="ECO:0000256" key="10">
    <source>
        <dbReference type="ARBA" id="ARBA00023027"/>
    </source>
</evidence>
<dbReference type="OrthoDB" id="9806925at2"/>
<dbReference type="GO" id="GO:0046872">
    <property type="term" value="F:metal ion binding"/>
    <property type="evidence" value="ECO:0007669"/>
    <property type="project" value="UniProtKB-UniRule"/>
</dbReference>
<dbReference type="RefSeq" id="WP_089681652.1">
    <property type="nucleotide sequence ID" value="NZ_FNFO01000003.1"/>
</dbReference>
<dbReference type="AlphaFoldDB" id="A0A1G9F443"/>
<dbReference type="CDD" id="cd01171">
    <property type="entry name" value="YXKO-related"/>
    <property type="match status" value="1"/>
</dbReference>
<comment type="catalytic activity">
    <reaction evidence="15 17 19">
        <text>(6S)-NADHX + ADP = AMP + phosphate + NADH + H(+)</text>
        <dbReference type="Rhea" id="RHEA:32223"/>
        <dbReference type="ChEBI" id="CHEBI:15378"/>
        <dbReference type="ChEBI" id="CHEBI:43474"/>
        <dbReference type="ChEBI" id="CHEBI:57945"/>
        <dbReference type="ChEBI" id="CHEBI:64074"/>
        <dbReference type="ChEBI" id="CHEBI:456215"/>
        <dbReference type="ChEBI" id="CHEBI:456216"/>
        <dbReference type="EC" id="4.2.1.136"/>
    </reaction>
</comment>
<dbReference type="InterPro" id="IPR029056">
    <property type="entry name" value="Ribokinase-like"/>
</dbReference>
<dbReference type="STRING" id="1075417.SAMN05421823_103664"/>
<comment type="caution">
    <text evidence="18">Lacks conserved residue(s) required for the propagation of feature annotation.</text>
</comment>
<comment type="catalytic activity">
    <reaction evidence="2 18 19">
        <text>(6R)-NADPHX = (6S)-NADPHX</text>
        <dbReference type="Rhea" id="RHEA:32227"/>
        <dbReference type="ChEBI" id="CHEBI:64076"/>
        <dbReference type="ChEBI" id="CHEBI:64077"/>
        <dbReference type="EC" id="5.1.99.6"/>
    </reaction>
</comment>
<reference evidence="22 23" key="1">
    <citation type="submission" date="2016-10" db="EMBL/GenBank/DDBJ databases">
        <authorList>
            <person name="de Groot N.N."/>
        </authorList>
    </citation>
    <scope>NUCLEOTIDE SEQUENCE [LARGE SCALE GENOMIC DNA]</scope>
    <source>
        <strain evidence="22 23">DSM 25186</strain>
    </source>
</reference>
<comment type="subunit">
    <text evidence="17">Homotetramer.</text>
</comment>
<evidence type="ECO:0000313" key="22">
    <source>
        <dbReference type="EMBL" id="SDK83003.1"/>
    </source>
</evidence>
<evidence type="ECO:0000256" key="8">
    <source>
        <dbReference type="ARBA" id="ARBA00022857"/>
    </source>
</evidence>
<dbReference type="GO" id="GO:0052856">
    <property type="term" value="F:NAD(P)HX epimerase activity"/>
    <property type="evidence" value="ECO:0007669"/>
    <property type="project" value="UniProtKB-UniRule"/>
</dbReference>
<feature type="binding site" evidence="18">
    <location>
        <position position="125"/>
    </location>
    <ligand>
        <name>K(+)</name>
        <dbReference type="ChEBI" id="CHEBI:29103"/>
    </ligand>
</feature>
<dbReference type="InterPro" id="IPR000631">
    <property type="entry name" value="CARKD"/>
</dbReference>
<evidence type="ECO:0000256" key="6">
    <source>
        <dbReference type="ARBA" id="ARBA00022741"/>
    </source>
</evidence>
<feature type="binding site" evidence="18">
    <location>
        <position position="158"/>
    </location>
    <ligand>
        <name>(6S)-NADPHX</name>
        <dbReference type="ChEBI" id="CHEBI:64076"/>
    </ligand>
</feature>
<comment type="cofactor">
    <cofactor evidence="17">
        <name>Mg(2+)</name>
        <dbReference type="ChEBI" id="CHEBI:18420"/>
    </cofactor>
</comment>
<comment type="cofactor">
    <cofactor evidence="18 19">
        <name>K(+)</name>
        <dbReference type="ChEBI" id="CHEBI:29103"/>
    </cofactor>
    <text evidence="18 19">Binds 1 potassium ion per subunit.</text>
</comment>
<evidence type="ECO:0000313" key="23">
    <source>
        <dbReference type="Proteomes" id="UP000198510"/>
    </source>
</evidence>
<evidence type="ECO:0000259" key="20">
    <source>
        <dbReference type="PROSITE" id="PS51383"/>
    </source>
</evidence>
<dbReference type="HAMAP" id="MF_01965">
    <property type="entry name" value="NADHX_dehydratase"/>
    <property type="match status" value="1"/>
</dbReference>
<feature type="binding site" evidence="17">
    <location>
        <position position="376"/>
    </location>
    <ligand>
        <name>(6S)-NADPHX</name>
        <dbReference type="ChEBI" id="CHEBI:64076"/>
    </ligand>
</feature>
<dbReference type="Gene3D" id="3.40.50.10260">
    <property type="entry name" value="YjeF N-terminal domain"/>
    <property type="match status" value="1"/>
</dbReference>
<evidence type="ECO:0000256" key="15">
    <source>
        <dbReference type="ARBA" id="ARBA00048238"/>
    </source>
</evidence>
<dbReference type="InterPro" id="IPR030677">
    <property type="entry name" value="Nnr"/>
</dbReference>
<proteinExistence type="inferred from homology"/>
<comment type="similarity">
    <text evidence="4 19">In the C-terminal section; belongs to the NnrD/CARKD family.</text>
</comment>
<evidence type="ECO:0000256" key="2">
    <source>
        <dbReference type="ARBA" id="ARBA00000909"/>
    </source>
</evidence>
<organism evidence="22 23">
    <name type="scientific">Catalinimonas alkaloidigena</name>
    <dbReference type="NCBI Taxonomy" id="1075417"/>
    <lineage>
        <taxon>Bacteria</taxon>
        <taxon>Pseudomonadati</taxon>
        <taxon>Bacteroidota</taxon>
        <taxon>Cytophagia</taxon>
        <taxon>Cytophagales</taxon>
        <taxon>Catalimonadaceae</taxon>
        <taxon>Catalinimonas</taxon>
    </lineage>
</organism>
<feature type="binding site" evidence="18">
    <location>
        <position position="161"/>
    </location>
    <ligand>
        <name>K(+)</name>
        <dbReference type="ChEBI" id="CHEBI:29103"/>
    </ligand>
</feature>
<evidence type="ECO:0000256" key="3">
    <source>
        <dbReference type="ARBA" id="ARBA00006001"/>
    </source>
</evidence>
<dbReference type="PANTHER" id="PTHR12592">
    <property type="entry name" value="ATP-DEPENDENT (S)-NAD(P)H-HYDRATE DEHYDRATASE FAMILY MEMBER"/>
    <property type="match status" value="1"/>
</dbReference>
<comment type="catalytic activity">
    <reaction evidence="1 18 19">
        <text>(6R)-NADHX = (6S)-NADHX</text>
        <dbReference type="Rhea" id="RHEA:32215"/>
        <dbReference type="ChEBI" id="CHEBI:64074"/>
        <dbReference type="ChEBI" id="CHEBI:64075"/>
        <dbReference type="EC" id="5.1.99.6"/>
    </reaction>
</comment>
<evidence type="ECO:0000256" key="9">
    <source>
        <dbReference type="ARBA" id="ARBA00022958"/>
    </source>
</evidence>
<feature type="binding site" evidence="17">
    <location>
        <begin position="411"/>
        <end position="415"/>
    </location>
    <ligand>
        <name>AMP</name>
        <dbReference type="ChEBI" id="CHEBI:456215"/>
    </ligand>
</feature>
<keyword evidence="7 17" id="KW-0067">ATP-binding</keyword>
<feature type="binding site" evidence="18">
    <location>
        <begin position="57"/>
        <end position="61"/>
    </location>
    <ligand>
        <name>(6S)-NADPHX</name>
        <dbReference type="ChEBI" id="CHEBI:64076"/>
    </ligand>
</feature>
<dbReference type="SUPFAM" id="SSF53613">
    <property type="entry name" value="Ribokinase-like"/>
    <property type="match status" value="1"/>
</dbReference>
<comment type="catalytic activity">
    <reaction evidence="16 17 19">
        <text>(6S)-NADPHX + ADP = AMP + phosphate + NADPH + H(+)</text>
        <dbReference type="Rhea" id="RHEA:32235"/>
        <dbReference type="ChEBI" id="CHEBI:15378"/>
        <dbReference type="ChEBI" id="CHEBI:43474"/>
        <dbReference type="ChEBI" id="CHEBI:57783"/>
        <dbReference type="ChEBI" id="CHEBI:64076"/>
        <dbReference type="ChEBI" id="CHEBI:456215"/>
        <dbReference type="ChEBI" id="CHEBI:456216"/>
        <dbReference type="EC" id="4.2.1.136"/>
    </reaction>
</comment>
<evidence type="ECO:0000256" key="4">
    <source>
        <dbReference type="ARBA" id="ARBA00009524"/>
    </source>
</evidence>
<dbReference type="HAMAP" id="MF_01966">
    <property type="entry name" value="NADHX_epimerase"/>
    <property type="match status" value="1"/>
</dbReference>
<dbReference type="Gene3D" id="3.40.1190.20">
    <property type="match status" value="1"/>
</dbReference>
<evidence type="ECO:0000256" key="1">
    <source>
        <dbReference type="ARBA" id="ARBA00000013"/>
    </source>
</evidence>
<dbReference type="EMBL" id="FNFO01000003">
    <property type="protein sequence ID" value="SDK83003.1"/>
    <property type="molecule type" value="Genomic_DNA"/>
</dbReference>
<comment type="similarity">
    <text evidence="3 19">In the N-terminal section; belongs to the NnrE/AIBP family.</text>
</comment>
<dbReference type="InterPro" id="IPR004443">
    <property type="entry name" value="YjeF_N_dom"/>
</dbReference>
<keyword evidence="10 17" id="KW-0520">NAD</keyword>
<dbReference type="NCBIfam" id="TIGR00196">
    <property type="entry name" value="yjeF_cterm"/>
    <property type="match status" value="1"/>
</dbReference>
<keyword evidence="8 17" id="KW-0521">NADP</keyword>
<keyword evidence="9 18" id="KW-0630">Potassium</keyword>
<dbReference type="NCBIfam" id="TIGR00197">
    <property type="entry name" value="yjeF_nterm"/>
    <property type="match status" value="1"/>
</dbReference>
<evidence type="ECO:0000256" key="16">
    <source>
        <dbReference type="ARBA" id="ARBA00049209"/>
    </source>
</evidence>
<protein>
    <recommendedName>
        <fullName evidence="19">Bifunctional NAD(P)H-hydrate repair enzyme</fullName>
    </recommendedName>
    <alternativeName>
        <fullName evidence="19">Nicotinamide nucleotide repair protein</fullName>
    </alternativeName>
    <domain>
        <recommendedName>
            <fullName evidence="19">ADP-dependent (S)-NAD(P)H-hydrate dehydratase</fullName>
            <ecNumber evidence="19">4.2.1.136</ecNumber>
        </recommendedName>
        <alternativeName>
            <fullName evidence="19">ADP-dependent NAD(P)HX dehydratase</fullName>
        </alternativeName>
    </domain>
    <domain>
        <recommendedName>
            <fullName evidence="19">NAD(P)H-hydrate epimerase</fullName>
            <ecNumber evidence="19">5.1.99.6</ecNumber>
        </recommendedName>
    </domain>
</protein>
<dbReference type="EC" id="4.2.1.136" evidence="19"/>
<dbReference type="PROSITE" id="PS51385">
    <property type="entry name" value="YJEF_N"/>
    <property type="match status" value="1"/>
</dbReference>
<evidence type="ECO:0000256" key="7">
    <source>
        <dbReference type="ARBA" id="ARBA00022840"/>
    </source>
</evidence>
<dbReference type="Pfam" id="PF03853">
    <property type="entry name" value="YjeF_N"/>
    <property type="match status" value="1"/>
</dbReference>
<keyword evidence="13" id="KW-0511">Multifunctional enzyme</keyword>
<evidence type="ECO:0000256" key="5">
    <source>
        <dbReference type="ARBA" id="ARBA00022723"/>
    </source>
</evidence>
<feature type="binding site" evidence="18">
    <location>
        <begin position="129"/>
        <end position="135"/>
    </location>
    <ligand>
        <name>(6S)-NADPHX</name>
        <dbReference type="ChEBI" id="CHEBI:64076"/>
    </ligand>
</feature>
<dbReference type="Pfam" id="PF01256">
    <property type="entry name" value="Carb_kinase"/>
    <property type="match status" value="1"/>
</dbReference>
<evidence type="ECO:0000259" key="21">
    <source>
        <dbReference type="PROSITE" id="PS51385"/>
    </source>
</evidence>
<feature type="binding site" evidence="17">
    <location>
        <position position="325"/>
    </location>
    <ligand>
        <name>(6S)-NADPHX</name>
        <dbReference type="ChEBI" id="CHEBI:64076"/>
    </ligand>
</feature>
<evidence type="ECO:0000256" key="12">
    <source>
        <dbReference type="ARBA" id="ARBA00023239"/>
    </source>
</evidence>
<evidence type="ECO:0000256" key="14">
    <source>
        <dbReference type="ARBA" id="ARBA00025153"/>
    </source>
</evidence>
<sequence length="503" mass="54221">MKLFTAEQIRALDRYTIEHEPIASIDLMERAAQAFTDWFVQHYPASRPVAIFCGMGNNGGDGLAIARLLQAQRYTVQCFVMKLKAQGSDDFETNLQRLQELTTVTLLERAEQLPVALPDDALLIDALFGSGLDRPVEGFPAQLIQFLNRTKLPTVAVDIASGLFADRPNGSGDVIVKPEATFSFQFPKLAFLLPGNAQYVGEWYVGDIGLHPEVIQQTETSWFYTDAAAARALLQPRTRFSHKGNFGRALLIAGSYGKIGAAVLSAHACLRAGAGLTSALIPQCGYKIMQTALPEVMVMTAGSNKKIVSDFPPLGAYDAIGVGPGLGKDFKTAKALGGLIEKMISPMVIDADAINLTAENQAWLAKLPRQSIFTPHPKEFERLVGPVANDYERLARAKEFAQRYQCVIVLKGAYTAVVLWNGEVHFNTTGNPGMAKGGSGDALTGILTALLAQEYDSATAAKLGVYLHGAAGDLAAQHNGMIAMTATDLIEQLGHAFEQLNHA</sequence>
<dbReference type="InterPro" id="IPR036652">
    <property type="entry name" value="YjeF_N_dom_sf"/>
</dbReference>